<dbReference type="Proteomes" id="UP001370490">
    <property type="component" value="Unassembled WGS sequence"/>
</dbReference>
<dbReference type="InterPro" id="IPR036396">
    <property type="entry name" value="Cyt_P450_sf"/>
</dbReference>
<evidence type="ECO:0000313" key="12">
    <source>
        <dbReference type="Proteomes" id="UP001370490"/>
    </source>
</evidence>
<keyword evidence="8 9" id="KW-0408">Iron</keyword>
<dbReference type="FunFam" id="1.10.630.10:FF:000022">
    <property type="entry name" value="Taxadiene 5-alpha hydroxylase"/>
    <property type="match status" value="1"/>
</dbReference>
<keyword evidence="6" id="KW-1133">Transmembrane helix</keyword>
<evidence type="ECO:0000256" key="10">
    <source>
        <dbReference type="RuleBase" id="RU000461"/>
    </source>
</evidence>
<dbReference type="GO" id="GO:0016125">
    <property type="term" value="P:sterol metabolic process"/>
    <property type="evidence" value="ECO:0007669"/>
    <property type="project" value="TreeGrafter"/>
</dbReference>
<accession>A0AAN8VPF7</accession>
<dbReference type="GO" id="GO:0004497">
    <property type="term" value="F:monooxygenase activity"/>
    <property type="evidence" value="ECO:0007669"/>
    <property type="project" value="UniProtKB-KW"/>
</dbReference>
<evidence type="ECO:0000256" key="5">
    <source>
        <dbReference type="ARBA" id="ARBA00022723"/>
    </source>
</evidence>
<evidence type="ECO:0000256" key="9">
    <source>
        <dbReference type="PIRSR" id="PIRSR602401-1"/>
    </source>
</evidence>
<comment type="subcellular location">
    <subcellularLocation>
        <location evidence="2">Membrane</location>
        <topology evidence="2">Single-pass membrane protein</topology>
    </subcellularLocation>
</comment>
<dbReference type="EMBL" id="JBAMMX010000009">
    <property type="protein sequence ID" value="KAK6933651.1"/>
    <property type="molecule type" value="Genomic_DNA"/>
</dbReference>
<dbReference type="PANTHER" id="PTHR24286">
    <property type="entry name" value="CYTOCHROME P450 26"/>
    <property type="match status" value="1"/>
</dbReference>
<keyword evidence="4" id="KW-0812">Transmembrane</keyword>
<dbReference type="GO" id="GO:0005506">
    <property type="term" value="F:iron ion binding"/>
    <property type="evidence" value="ECO:0007669"/>
    <property type="project" value="InterPro"/>
</dbReference>
<feature type="binding site" description="axial binding residue" evidence="9">
    <location>
        <position position="433"/>
    </location>
    <ligand>
        <name>heme</name>
        <dbReference type="ChEBI" id="CHEBI:30413"/>
    </ligand>
    <ligandPart>
        <name>Fe</name>
        <dbReference type="ChEBI" id="CHEBI:18248"/>
    </ligandPart>
</feature>
<comment type="caution">
    <text evidence="11">The sequence shown here is derived from an EMBL/GenBank/DDBJ whole genome shotgun (WGS) entry which is preliminary data.</text>
</comment>
<dbReference type="InterPro" id="IPR002401">
    <property type="entry name" value="Cyt_P450_E_grp-I"/>
</dbReference>
<dbReference type="SUPFAM" id="SSF48264">
    <property type="entry name" value="Cytochrome P450"/>
    <property type="match status" value="1"/>
</dbReference>
<dbReference type="GO" id="GO:0020037">
    <property type="term" value="F:heme binding"/>
    <property type="evidence" value="ECO:0007669"/>
    <property type="project" value="InterPro"/>
</dbReference>
<sequence length="488" mass="54764">MDDLFLLSSSLLLTTLSLILGFLYTKHKHKNEAINLPPGSFGLPVIGESIQFLYGNPNKFIKHRMAKHSPHIFKTHILGEPTVVLCGPAGNKFLFGNEHKLFTSWRPHSMQKLVRSYQSTAPPPPLPADSGETDTKVLRSPGFLKPEALSKYMGKLNVIAEQHIKMHWEGKVEVEAFPLAKLFTLSIACNFFLGIQEYSKIAKLVKSFDDVTLGLHCMPVNFPGTVFYRASKAAAIIRKELIEIVKQKKQALSRGVRGSDILSFMIMAGDGSGSSSSPQISQVEIVDKMMGLLLAGYSTVATAITFVIKYMGETPQVYQQVLLEQKKIAASKSSDETLNWEDIQRMKYSWSVVSEAMRLTPPLQGTFREALTDISYQGFTIPKGWKIYWTVSTTNMDADYFPNPERFDPSRYEEGNMLESFTYLPFGGGPRSCPGKEYSRVVILSFLHNMVMKFKWEIVFPNEKIINDMMPMPAQGLPVRLINHAPSS</sequence>
<evidence type="ECO:0000313" key="11">
    <source>
        <dbReference type="EMBL" id="KAK6933651.1"/>
    </source>
</evidence>
<gene>
    <name evidence="11" type="ORF">RJ641_036545</name>
</gene>
<organism evidence="11 12">
    <name type="scientific">Dillenia turbinata</name>
    <dbReference type="NCBI Taxonomy" id="194707"/>
    <lineage>
        <taxon>Eukaryota</taxon>
        <taxon>Viridiplantae</taxon>
        <taxon>Streptophyta</taxon>
        <taxon>Embryophyta</taxon>
        <taxon>Tracheophyta</taxon>
        <taxon>Spermatophyta</taxon>
        <taxon>Magnoliopsida</taxon>
        <taxon>eudicotyledons</taxon>
        <taxon>Gunneridae</taxon>
        <taxon>Pentapetalae</taxon>
        <taxon>Dilleniales</taxon>
        <taxon>Dilleniaceae</taxon>
        <taxon>Dillenia</taxon>
    </lineage>
</organism>
<proteinExistence type="inferred from homology"/>
<keyword evidence="9 10" id="KW-0349">Heme</keyword>
<dbReference type="GO" id="GO:0016020">
    <property type="term" value="C:membrane"/>
    <property type="evidence" value="ECO:0007669"/>
    <property type="project" value="UniProtKB-SubCell"/>
</dbReference>
<evidence type="ECO:0000256" key="3">
    <source>
        <dbReference type="ARBA" id="ARBA00010617"/>
    </source>
</evidence>
<dbReference type="InterPro" id="IPR001128">
    <property type="entry name" value="Cyt_P450"/>
</dbReference>
<dbReference type="AlphaFoldDB" id="A0AAN8VPF7"/>
<dbReference type="PRINTS" id="PR00463">
    <property type="entry name" value="EP450I"/>
</dbReference>
<evidence type="ECO:0000256" key="6">
    <source>
        <dbReference type="ARBA" id="ARBA00022989"/>
    </source>
</evidence>
<dbReference type="Pfam" id="PF00067">
    <property type="entry name" value="p450"/>
    <property type="match status" value="1"/>
</dbReference>
<dbReference type="PROSITE" id="PS00086">
    <property type="entry name" value="CYTOCHROME_P450"/>
    <property type="match status" value="1"/>
</dbReference>
<reference evidence="11 12" key="1">
    <citation type="submission" date="2023-12" db="EMBL/GenBank/DDBJ databases">
        <title>A high-quality genome assembly for Dillenia turbinata (Dilleniales).</title>
        <authorList>
            <person name="Chanderbali A."/>
        </authorList>
    </citation>
    <scope>NUCLEOTIDE SEQUENCE [LARGE SCALE GENOMIC DNA]</scope>
    <source>
        <strain evidence="11">LSX21</strain>
        <tissue evidence="11">Leaf</tissue>
    </source>
</reference>
<keyword evidence="12" id="KW-1185">Reference proteome</keyword>
<evidence type="ECO:0000256" key="7">
    <source>
        <dbReference type="ARBA" id="ARBA00023002"/>
    </source>
</evidence>
<comment type="cofactor">
    <cofactor evidence="1 9">
        <name>heme</name>
        <dbReference type="ChEBI" id="CHEBI:30413"/>
    </cofactor>
</comment>
<evidence type="ECO:0000256" key="1">
    <source>
        <dbReference type="ARBA" id="ARBA00001971"/>
    </source>
</evidence>
<evidence type="ECO:0000256" key="8">
    <source>
        <dbReference type="ARBA" id="ARBA00023004"/>
    </source>
</evidence>
<dbReference type="Gene3D" id="1.10.630.10">
    <property type="entry name" value="Cytochrome P450"/>
    <property type="match status" value="1"/>
</dbReference>
<keyword evidence="10" id="KW-0503">Monooxygenase</keyword>
<keyword evidence="7 10" id="KW-0560">Oxidoreductase</keyword>
<dbReference type="PANTHER" id="PTHR24286:SF88">
    <property type="entry name" value="BETA-AMYRIN 28-OXIDASE-LIKE"/>
    <property type="match status" value="1"/>
</dbReference>
<keyword evidence="6" id="KW-0472">Membrane</keyword>
<protein>
    <submittedName>
        <fullName evidence="11">Cytochrome P450</fullName>
    </submittedName>
</protein>
<dbReference type="GO" id="GO:0016705">
    <property type="term" value="F:oxidoreductase activity, acting on paired donors, with incorporation or reduction of molecular oxygen"/>
    <property type="evidence" value="ECO:0007669"/>
    <property type="project" value="InterPro"/>
</dbReference>
<name>A0AAN8VPF7_9MAGN</name>
<evidence type="ECO:0000256" key="2">
    <source>
        <dbReference type="ARBA" id="ARBA00004167"/>
    </source>
</evidence>
<comment type="similarity">
    <text evidence="3 10">Belongs to the cytochrome P450 family.</text>
</comment>
<dbReference type="CDD" id="cd11043">
    <property type="entry name" value="CYP90-like"/>
    <property type="match status" value="1"/>
</dbReference>
<evidence type="ECO:0000256" key="4">
    <source>
        <dbReference type="ARBA" id="ARBA00022692"/>
    </source>
</evidence>
<keyword evidence="5 9" id="KW-0479">Metal-binding</keyword>
<dbReference type="InterPro" id="IPR017972">
    <property type="entry name" value="Cyt_P450_CS"/>
</dbReference>
<dbReference type="PRINTS" id="PR00385">
    <property type="entry name" value="P450"/>
</dbReference>